<evidence type="ECO:0000313" key="1">
    <source>
        <dbReference type="EMBL" id="GAH15813.1"/>
    </source>
</evidence>
<organism evidence="1">
    <name type="scientific">marine sediment metagenome</name>
    <dbReference type="NCBI Taxonomy" id="412755"/>
    <lineage>
        <taxon>unclassified sequences</taxon>
        <taxon>metagenomes</taxon>
        <taxon>ecological metagenomes</taxon>
    </lineage>
</organism>
<dbReference type="AlphaFoldDB" id="X1F4T8"/>
<protein>
    <submittedName>
        <fullName evidence="1">Uncharacterized protein</fullName>
    </submittedName>
</protein>
<sequence length="55" mass="6394">LYVGSKTIDYPFSYYILADGKNYSLKSFENPRLNDEISNIEVNPVLKKCLSPYSW</sequence>
<accession>X1F4T8</accession>
<proteinExistence type="predicted"/>
<dbReference type="EMBL" id="BART01030259">
    <property type="protein sequence ID" value="GAH15813.1"/>
    <property type="molecule type" value="Genomic_DNA"/>
</dbReference>
<name>X1F4T8_9ZZZZ</name>
<reference evidence="1" key="1">
    <citation type="journal article" date="2014" name="Front. Microbiol.">
        <title>High frequency of phylogenetically diverse reductive dehalogenase-homologous genes in deep subseafloor sedimentary metagenomes.</title>
        <authorList>
            <person name="Kawai M."/>
            <person name="Futagami T."/>
            <person name="Toyoda A."/>
            <person name="Takaki Y."/>
            <person name="Nishi S."/>
            <person name="Hori S."/>
            <person name="Arai W."/>
            <person name="Tsubouchi T."/>
            <person name="Morono Y."/>
            <person name="Uchiyama I."/>
            <person name="Ito T."/>
            <person name="Fujiyama A."/>
            <person name="Inagaki F."/>
            <person name="Takami H."/>
        </authorList>
    </citation>
    <scope>NUCLEOTIDE SEQUENCE</scope>
    <source>
        <strain evidence="1">Expedition CK06-06</strain>
    </source>
</reference>
<feature type="non-terminal residue" evidence="1">
    <location>
        <position position="1"/>
    </location>
</feature>
<comment type="caution">
    <text evidence="1">The sequence shown here is derived from an EMBL/GenBank/DDBJ whole genome shotgun (WGS) entry which is preliminary data.</text>
</comment>
<gene>
    <name evidence="1" type="ORF">S01H4_52884</name>
</gene>